<keyword evidence="11 19" id="KW-0378">Hydrolase</keyword>
<keyword evidence="13 19" id="KW-0067">ATP-binding</keyword>
<dbReference type="NCBIfam" id="TIGR03188">
    <property type="entry name" value="histidine_hisI"/>
    <property type="match status" value="1"/>
</dbReference>
<evidence type="ECO:0000256" key="10">
    <source>
        <dbReference type="ARBA" id="ARBA00022741"/>
    </source>
</evidence>
<dbReference type="SUPFAM" id="SSF101386">
    <property type="entry name" value="all-alpha NTP pyrophosphatases"/>
    <property type="match status" value="1"/>
</dbReference>
<evidence type="ECO:0000256" key="5">
    <source>
        <dbReference type="ARBA" id="ARBA00005169"/>
    </source>
</evidence>
<sequence>MVYPALLPLLNRPVAQVDTDLLAACVRVGPVLVLAEHAQVIADLPATAEYYIDVGSDASNAGQLLAQGASKVVIDSDTHLPEGVGRERVILRTTVDQAQGRPTHHKFAGLILTGSDNIDAATIKHLRANLLESPGLIFSESGASTSPEMPKIVAISKLSKASLAFAFTSTLTSDRPDGLFPTVVCAAGGTSSLPLGLVYSSVESVTESIVTGRGVYQSRKHGLWRKGETSGSTQRVVRLRKDCDDDALVFEVEQSGTGFCHLETEGCFSDVTSGAEKKGIAALEETLKSRLASAPEGSYTARLFNDPKLLQQKIMEEAEELVDAEDSDPRHVAFEAADLLYFTMVRCIKAGVSWADVERSLDEKAAKGKKGERRQGDAKQKWVEKLADKNGSAATPTPDAKIPGQAKESTADAPVPKTFPSEPTAAEEDAPIRMRTSSLGSCSVEEKAALLKRPVMDSSAMIERVKPIVNKVRDEGDAAVTGFTQQFDRLQVQLDSNIMRPPFYTPESIPEDVLPKNVRDAIDSAYANLKAFHVGQAETKPLVVETMPGVVCTRFARPIDRVGIYVPGGTAILPSTALHLGVPAQVAGCGTIVLATPPRQDGSISPEVLYVAQLVGVTCILKAGGAQAVAAMAYGTEECPKVDKIFGPGNQWVTAAKMLVQNDTNALVGIDMPAGPSEVMVIADKTANPVFVASDLLSQAEHGIDSQVVLVAIDLDAAMLEEIEVEVDRQARALPRVDIIKQAIKKSLIVKTKALEEAMAFSNEYAPEHLILHLADSPGAVKMVNNAGSVFVGAFSPESCGDYASGTNHTLPTYGYARQFSGVNTLSFQKHITSQELTQGGLRRLGPIVVTLAEREGLEAHANAVRVRLAELK</sequence>
<comment type="cofactor">
    <cofactor evidence="3">
        <name>Zn(2+)</name>
        <dbReference type="ChEBI" id="CHEBI:29105"/>
    </cofactor>
</comment>
<evidence type="ECO:0000256" key="15">
    <source>
        <dbReference type="ARBA" id="ARBA00023027"/>
    </source>
</evidence>
<dbReference type="AlphaFoldDB" id="A0A8H3YCK7"/>
<dbReference type="PANTHER" id="PTHR21256">
    <property type="entry name" value="HISTIDINOL DEHYDROGENASE HDH"/>
    <property type="match status" value="1"/>
</dbReference>
<evidence type="ECO:0000256" key="18">
    <source>
        <dbReference type="ARBA" id="ARBA00049489"/>
    </source>
</evidence>
<dbReference type="UniPathway" id="UPA00031">
    <property type="reaction ID" value="UER00007"/>
</dbReference>
<keyword evidence="17" id="KW-0511">Multifunctional enzyme</keyword>
<dbReference type="EC" id="3.5.4.19" evidence="19"/>
<dbReference type="FunFam" id="1.20.5.1300:FF:000002">
    <property type="entry name" value="Histidinol dehydrogenase, chloroplastic"/>
    <property type="match status" value="1"/>
</dbReference>
<dbReference type="PANTHER" id="PTHR21256:SF2">
    <property type="entry name" value="HISTIDINE BIOSYNTHESIS TRIFUNCTIONAL PROTEIN"/>
    <property type="match status" value="1"/>
</dbReference>
<dbReference type="GO" id="GO:0005524">
    <property type="term" value="F:ATP binding"/>
    <property type="evidence" value="ECO:0007669"/>
    <property type="project" value="UniProtKB-UniRule"/>
</dbReference>
<dbReference type="InterPro" id="IPR001692">
    <property type="entry name" value="Histidinol_DH_CS"/>
</dbReference>
<dbReference type="NCBIfam" id="TIGR00069">
    <property type="entry name" value="hisD"/>
    <property type="match status" value="1"/>
</dbReference>
<dbReference type="PRINTS" id="PR00083">
    <property type="entry name" value="HOLDHDRGNASE"/>
</dbReference>
<keyword evidence="16 19" id="KW-0368">Histidine biosynthesis</keyword>
<dbReference type="PIRSF" id="PIRSF001257">
    <property type="entry name" value="His_trifunctional"/>
    <property type="match status" value="1"/>
</dbReference>
<dbReference type="GO" id="GO:0046872">
    <property type="term" value="F:metal ion binding"/>
    <property type="evidence" value="ECO:0007669"/>
    <property type="project" value="UniProtKB-KW"/>
</dbReference>
<dbReference type="Gene3D" id="1.10.287.1080">
    <property type="entry name" value="MazG-like"/>
    <property type="match status" value="1"/>
</dbReference>
<comment type="catalytic activity">
    <reaction evidence="2 19">
        <text>1-(5-phospho-beta-D-ribosyl)-ATP + H2O = 1-(5-phospho-beta-D-ribosyl)-5'-AMP + diphosphate + H(+)</text>
        <dbReference type="Rhea" id="RHEA:22828"/>
        <dbReference type="ChEBI" id="CHEBI:15377"/>
        <dbReference type="ChEBI" id="CHEBI:15378"/>
        <dbReference type="ChEBI" id="CHEBI:33019"/>
        <dbReference type="ChEBI" id="CHEBI:59457"/>
        <dbReference type="ChEBI" id="CHEBI:73183"/>
        <dbReference type="EC" id="3.6.1.31"/>
    </reaction>
</comment>
<keyword evidence="9" id="KW-0479">Metal-binding</keyword>
<dbReference type="GO" id="GO:0000105">
    <property type="term" value="P:L-histidine biosynthetic process"/>
    <property type="evidence" value="ECO:0007669"/>
    <property type="project" value="UniProtKB-UniRule"/>
</dbReference>
<dbReference type="Proteomes" id="UP000620104">
    <property type="component" value="Unassembled WGS sequence"/>
</dbReference>
<feature type="compositionally biased region" description="Basic and acidic residues" evidence="20">
    <location>
        <begin position="373"/>
        <end position="382"/>
    </location>
</feature>
<dbReference type="GO" id="GO:0004636">
    <property type="term" value="F:phosphoribosyl-ATP diphosphatase activity"/>
    <property type="evidence" value="ECO:0007669"/>
    <property type="project" value="UniProtKB-UniRule"/>
</dbReference>
<comment type="catalytic activity">
    <reaction evidence="1 19">
        <text>1-(5-phospho-beta-D-ribosyl)-5'-AMP + H2O = 1-(5-phospho-beta-D-ribosyl)-5-[(5-phospho-beta-D-ribosylamino)methylideneamino]imidazole-4-carboxamide</text>
        <dbReference type="Rhea" id="RHEA:20049"/>
        <dbReference type="ChEBI" id="CHEBI:15377"/>
        <dbReference type="ChEBI" id="CHEBI:58435"/>
        <dbReference type="ChEBI" id="CHEBI:59457"/>
        <dbReference type="EC" id="3.5.4.19"/>
    </reaction>
</comment>
<dbReference type="Gene3D" id="3.10.20.810">
    <property type="entry name" value="Phosphoribosyl-AMP cyclohydrolase"/>
    <property type="match status" value="1"/>
</dbReference>
<dbReference type="FunFam" id="3.40.50.1980:FF:000050">
    <property type="entry name" value="Histidine biosynthesis trifunctional protein"/>
    <property type="match status" value="1"/>
</dbReference>
<dbReference type="EMBL" id="BLZA01000007">
    <property type="protein sequence ID" value="GHJ84430.1"/>
    <property type="molecule type" value="Genomic_DNA"/>
</dbReference>
<comment type="pathway">
    <text evidence="5">Amino-acid biosynthesis; L-histidine biosynthesis; L-histidine from 5-phospho-alpha-D-ribose 1-diphosphate: step 3/9.</text>
</comment>
<feature type="region of interest" description="Disordered" evidence="20">
    <location>
        <begin position="363"/>
        <end position="382"/>
    </location>
</feature>
<evidence type="ECO:0000256" key="16">
    <source>
        <dbReference type="ARBA" id="ARBA00023102"/>
    </source>
</evidence>
<dbReference type="CDD" id="cd11546">
    <property type="entry name" value="NTP-PPase_His4"/>
    <property type="match status" value="1"/>
</dbReference>
<dbReference type="Gene3D" id="3.40.50.1980">
    <property type="entry name" value="Nitrogenase molybdenum iron protein domain"/>
    <property type="match status" value="2"/>
</dbReference>
<name>A0A8H3YCK7_9TREE</name>
<keyword evidence="23" id="KW-1185">Reference proteome</keyword>
<dbReference type="Pfam" id="PF00815">
    <property type="entry name" value="Histidinol_dh"/>
    <property type="match status" value="1"/>
</dbReference>
<keyword evidence="14 19" id="KW-0560">Oxidoreductase</keyword>
<evidence type="ECO:0000313" key="22">
    <source>
        <dbReference type="EMBL" id="GHJ84430.1"/>
    </source>
</evidence>
<evidence type="ECO:0000256" key="9">
    <source>
        <dbReference type="ARBA" id="ARBA00022723"/>
    </source>
</evidence>
<dbReference type="GO" id="GO:0004399">
    <property type="term" value="F:histidinol dehydrogenase activity"/>
    <property type="evidence" value="ECO:0007669"/>
    <property type="project" value="UniProtKB-UniRule"/>
</dbReference>
<dbReference type="EC" id="3.6.1.31" evidence="19"/>
<evidence type="ECO:0000256" key="12">
    <source>
        <dbReference type="ARBA" id="ARBA00022833"/>
    </source>
</evidence>
<feature type="domain" description="Phosphoribosyl-AMP cyclohydrolase" evidence="21">
    <location>
        <begin position="197"/>
        <end position="268"/>
    </location>
</feature>
<comment type="pathway">
    <text evidence="4">Amino-acid biosynthesis; L-histidine biosynthesis; L-histidine from 5-phospho-alpha-D-ribose 1-diphosphate: step 9/9.</text>
</comment>
<dbReference type="InterPro" id="IPR008179">
    <property type="entry name" value="HisE"/>
</dbReference>
<dbReference type="OrthoDB" id="1703565at2759"/>
<dbReference type="FunFam" id="3.40.50.1980:FF:000001">
    <property type="entry name" value="Histidinol dehydrogenase"/>
    <property type="match status" value="1"/>
</dbReference>
<evidence type="ECO:0000256" key="11">
    <source>
        <dbReference type="ARBA" id="ARBA00022801"/>
    </source>
</evidence>
<evidence type="ECO:0000313" key="23">
    <source>
        <dbReference type="Proteomes" id="UP000620104"/>
    </source>
</evidence>
<comment type="pathway">
    <text evidence="6">Amino-acid biosynthesis; L-histidine biosynthesis; L-histidine from 5-phospho-alpha-D-ribose 1-diphosphate: step 2/9.</text>
</comment>
<evidence type="ECO:0000259" key="21">
    <source>
        <dbReference type="Pfam" id="PF01502"/>
    </source>
</evidence>
<dbReference type="Gene3D" id="1.20.5.1300">
    <property type="match status" value="1"/>
</dbReference>
<dbReference type="PROSITE" id="PS00611">
    <property type="entry name" value="HISOL_DEHYDROGENASE"/>
    <property type="match status" value="1"/>
</dbReference>
<keyword evidence="12" id="KW-0862">Zinc</keyword>
<feature type="region of interest" description="Disordered" evidence="20">
    <location>
        <begin position="387"/>
        <end position="431"/>
    </location>
</feature>
<dbReference type="SUPFAM" id="SSF141734">
    <property type="entry name" value="HisI-like"/>
    <property type="match status" value="1"/>
</dbReference>
<dbReference type="InterPro" id="IPR002496">
    <property type="entry name" value="PRib_AMP_CycHydrolase_dom"/>
</dbReference>
<dbReference type="EC" id="1.1.1.23" evidence="19"/>
<dbReference type="FunFam" id="1.10.287.1080:FF:000002">
    <property type="entry name" value="Histidine biosynthesis bifunctional protein HisIE"/>
    <property type="match status" value="1"/>
</dbReference>
<comment type="similarity">
    <text evidence="7 19">In the C-terminal section; belongs to the histidinol dehydrogenase family.</text>
</comment>
<dbReference type="CDD" id="cd06572">
    <property type="entry name" value="Histidinol_dh"/>
    <property type="match status" value="1"/>
</dbReference>
<dbReference type="Pfam" id="PF01503">
    <property type="entry name" value="PRA-PH"/>
    <property type="match status" value="1"/>
</dbReference>
<dbReference type="InterPro" id="IPR016298">
    <property type="entry name" value="Histidine_synth_trifunct"/>
</dbReference>
<dbReference type="InterPro" id="IPR038019">
    <property type="entry name" value="PRib_AMP_CycHydrolase_sf"/>
</dbReference>
<proteinExistence type="inferred from homology"/>
<gene>
    <name evidence="22" type="ORF">NliqN6_0832</name>
</gene>
<dbReference type="GO" id="GO:0051287">
    <property type="term" value="F:NAD binding"/>
    <property type="evidence" value="ECO:0007669"/>
    <property type="project" value="UniProtKB-UniRule"/>
</dbReference>
<evidence type="ECO:0000256" key="8">
    <source>
        <dbReference type="ARBA" id="ARBA00022605"/>
    </source>
</evidence>
<protein>
    <recommendedName>
        <fullName evidence="19">Histidine biosynthesis trifunctional protein</fullName>
    </recommendedName>
    <domain>
        <recommendedName>
            <fullName evidence="19">Phosphoribosyl-AMP cyclohydrolase</fullName>
            <ecNumber evidence="19">3.5.4.19</ecNumber>
        </recommendedName>
    </domain>
    <domain>
        <recommendedName>
            <fullName evidence="19">Phosphoribosyl-ATP pyrophosphohydrolase</fullName>
            <ecNumber evidence="19">3.6.1.31</ecNumber>
        </recommendedName>
    </domain>
    <domain>
        <recommendedName>
            <fullName evidence="19">Histidinol dehydrogenase</fullName>
            <shortName evidence="19">HDH</shortName>
            <ecNumber evidence="19">1.1.1.23</ecNumber>
        </recommendedName>
    </domain>
</protein>
<evidence type="ECO:0000256" key="3">
    <source>
        <dbReference type="ARBA" id="ARBA00001947"/>
    </source>
</evidence>
<dbReference type="SUPFAM" id="SSF53720">
    <property type="entry name" value="ALDH-like"/>
    <property type="match status" value="1"/>
</dbReference>
<dbReference type="InterPro" id="IPR016161">
    <property type="entry name" value="Ald_DH/histidinol_DH"/>
</dbReference>
<dbReference type="GO" id="GO:0005829">
    <property type="term" value="C:cytosol"/>
    <property type="evidence" value="ECO:0007669"/>
    <property type="project" value="TreeGrafter"/>
</dbReference>
<dbReference type="HAMAP" id="MF_01024">
    <property type="entry name" value="HisD"/>
    <property type="match status" value="1"/>
</dbReference>
<reference evidence="22" key="1">
    <citation type="submission" date="2020-07" db="EMBL/GenBank/DDBJ databases">
        <title>Draft Genome Sequence of a Deep-Sea Yeast, Naganishia (Cryptococcus) liquefaciens strain N6.</title>
        <authorList>
            <person name="Han Y.W."/>
            <person name="Kajitani R."/>
            <person name="Morimoto H."/>
            <person name="Parhat M."/>
            <person name="Tsubouchi H."/>
            <person name="Bakenova O."/>
            <person name="Ogata M."/>
            <person name="Argunhan B."/>
            <person name="Aoki R."/>
            <person name="Kajiwara S."/>
            <person name="Itoh T."/>
            <person name="Iwasaki H."/>
        </authorList>
    </citation>
    <scope>NUCLEOTIDE SEQUENCE</scope>
    <source>
        <strain evidence="22">N6</strain>
    </source>
</reference>
<evidence type="ECO:0000256" key="7">
    <source>
        <dbReference type="ARBA" id="ARBA00008260"/>
    </source>
</evidence>
<keyword evidence="8 19" id="KW-0028">Amino-acid biosynthesis</keyword>
<evidence type="ECO:0000256" key="6">
    <source>
        <dbReference type="ARBA" id="ARBA00005204"/>
    </source>
</evidence>
<comment type="catalytic activity">
    <reaction evidence="18 19">
        <text>L-histidinol + 2 NAD(+) + H2O = L-histidine + 2 NADH + 3 H(+)</text>
        <dbReference type="Rhea" id="RHEA:20641"/>
        <dbReference type="ChEBI" id="CHEBI:15377"/>
        <dbReference type="ChEBI" id="CHEBI:15378"/>
        <dbReference type="ChEBI" id="CHEBI:57540"/>
        <dbReference type="ChEBI" id="CHEBI:57595"/>
        <dbReference type="ChEBI" id="CHEBI:57699"/>
        <dbReference type="ChEBI" id="CHEBI:57945"/>
        <dbReference type="EC" id="1.1.1.23"/>
    </reaction>
</comment>
<accession>A0A8H3YCK7</accession>
<dbReference type="Pfam" id="PF01502">
    <property type="entry name" value="PRA-CH"/>
    <property type="match status" value="1"/>
</dbReference>
<evidence type="ECO:0000256" key="20">
    <source>
        <dbReference type="SAM" id="MobiDB-lite"/>
    </source>
</evidence>
<comment type="caution">
    <text evidence="22">The sequence shown here is derived from an EMBL/GenBank/DDBJ whole genome shotgun (WGS) entry which is preliminary data.</text>
</comment>
<dbReference type="InterPro" id="IPR012131">
    <property type="entry name" value="Hstdl_DH"/>
</dbReference>
<organism evidence="22 23">
    <name type="scientific">Naganishia liquefaciens</name>
    <dbReference type="NCBI Taxonomy" id="104408"/>
    <lineage>
        <taxon>Eukaryota</taxon>
        <taxon>Fungi</taxon>
        <taxon>Dikarya</taxon>
        <taxon>Basidiomycota</taxon>
        <taxon>Agaricomycotina</taxon>
        <taxon>Tremellomycetes</taxon>
        <taxon>Filobasidiales</taxon>
        <taxon>Filobasidiaceae</taxon>
        <taxon>Naganishia</taxon>
    </lineage>
</organism>
<evidence type="ECO:0000256" key="14">
    <source>
        <dbReference type="ARBA" id="ARBA00023002"/>
    </source>
</evidence>
<evidence type="ECO:0000256" key="4">
    <source>
        <dbReference type="ARBA" id="ARBA00004940"/>
    </source>
</evidence>
<keyword evidence="15 19" id="KW-0520">NAD</keyword>
<dbReference type="GO" id="GO:0004635">
    <property type="term" value="F:phosphoribosyl-AMP cyclohydrolase activity"/>
    <property type="evidence" value="ECO:0007669"/>
    <property type="project" value="UniProtKB-UniRule"/>
</dbReference>
<evidence type="ECO:0000256" key="17">
    <source>
        <dbReference type="ARBA" id="ARBA00023268"/>
    </source>
</evidence>
<evidence type="ECO:0000256" key="1">
    <source>
        <dbReference type="ARBA" id="ARBA00000024"/>
    </source>
</evidence>
<evidence type="ECO:0000256" key="13">
    <source>
        <dbReference type="ARBA" id="ARBA00022840"/>
    </source>
</evidence>
<evidence type="ECO:0000256" key="19">
    <source>
        <dbReference type="PIRNR" id="PIRNR001257"/>
    </source>
</evidence>
<dbReference type="InterPro" id="IPR021130">
    <property type="entry name" value="PRib-ATP_PPHydrolase-like"/>
</dbReference>
<evidence type="ECO:0000256" key="2">
    <source>
        <dbReference type="ARBA" id="ARBA00001460"/>
    </source>
</evidence>
<keyword evidence="10 19" id="KW-0547">Nucleotide-binding</keyword>